<dbReference type="EMBL" id="AALD02000033">
    <property type="protein sequence ID" value="EEQ09644.1"/>
    <property type="molecule type" value="Genomic_DNA"/>
</dbReference>
<keyword evidence="2" id="KW-1185">Reference proteome</keyword>
<sequence>MEIKLKLKEHKIKVELKERENQARERDIEHDFKKITISKPIAAVVPVTVFGGNVPADIKRYTKDGEVELSGDYYRENKKTLKINTIKNFSEISSKNAMVLFETTELQVGELFS</sequence>
<evidence type="ECO:0000313" key="2">
    <source>
        <dbReference type="Proteomes" id="UP000003027"/>
    </source>
</evidence>
<gene>
    <name evidence="1" type="ORF">ymoll0001_1570</name>
</gene>
<name>A0ABP2EC99_YERMW</name>
<reference evidence="1" key="1">
    <citation type="submission" date="2008-12" db="EMBL/GenBank/DDBJ databases">
        <title>Annotation of the Yersinia mollaretii ATCC 43969 genome.</title>
        <authorList>
            <person name="Read T.D."/>
            <person name="Akmal A."/>
            <person name="Bishop-Lilly K."/>
            <person name="Chen P.E."/>
            <person name="Cook C."/>
            <person name="Kiley M.P."/>
            <person name="Lentz S."/>
            <person name="Mateczun A."/>
            <person name="Nagarajan N."/>
            <person name="Nolan N."/>
            <person name="Osborne B.I."/>
            <person name="Pop M."/>
            <person name="Sozhamannan S."/>
            <person name="Stewart A.C."/>
            <person name="Sulakvelidze A."/>
            <person name="Thomason B."/>
            <person name="Willner K."/>
            <person name="Zwick M.E."/>
        </authorList>
    </citation>
    <scope>NUCLEOTIDE SEQUENCE [LARGE SCALE GENOMIC DNA]</scope>
    <source>
        <strain evidence="1">ATCC 43969</strain>
    </source>
</reference>
<protein>
    <submittedName>
        <fullName evidence="1">Uncharacterized protein</fullName>
    </submittedName>
</protein>
<dbReference type="Proteomes" id="UP000003027">
    <property type="component" value="Unassembled WGS sequence"/>
</dbReference>
<evidence type="ECO:0000313" key="1">
    <source>
        <dbReference type="EMBL" id="EEQ09644.1"/>
    </source>
</evidence>
<organism evidence="1 2">
    <name type="scientific">Yersinia mollaretii (strain ATCC 43969 / DSM 18520 / CIP 103324 / CNY 7263 / WAIP 204)</name>
    <dbReference type="NCBI Taxonomy" id="349967"/>
    <lineage>
        <taxon>Bacteria</taxon>
        <taxon>Pseudomonadati</taxon>
        <taxon>Pseudomonadota</taxon>
        <taxon>Gammaproteobacteria</taxon>
        <taxon>Enterobacterales</taxon>
        <taxon>Yersiniaceae</taxon>
        <taxon>Yersinia</taxon>
    </lineage>
</organism>
<accession>A0ABP2EC99</accession>
<proteinExistence type="predicted"/>
<comment type="caution">
    <text evidence="1">The sequence shown here is derived from an EMBL/GenBank/DDBJ whole genome shotgun (WGS) entry which is preliminary data.</text>
</comment>